<comment type="caution">
    <text evidence="1">The sequence shown here is derived from an EMBL/GenBank/DDBJ whole genome shotgun (WGS) entry which is preliminary data.</text>
</comment>
<reference evidence="1" key="1">
    <citation type="submission" date="2023-04" db="EMBL/GenBank/DDBJ databases">
        <title>Ambrosiozyma monospora NBRC 10751.</title>
        <authorList>
            <person name="Ichikawa N."/>
            <person name="Sato H."/>
            <person name="Tonouchi N."/>
        </authorList>
    </citation>
    <scope>NUCLEOTIDE SEQUENCE</scope>
    <source>
        <strain evidence="1">NBRC 10751</strain>
    </source>
</reference>
<accession>A0ACB5U9A5</accession>
<keyword evidence="2" id="KW-1185">Reference proteome</keyword>
<evidence type="ECO:0000313" key="1">
    <source>
        <dbReference type="EMBL" id="GMF05532.1"/>
    </source>
</evidence>
<protein>
    <submittedName>
        <fullName evidence="1">Unnamed protein product</fullName>
    </submittedName>
</protein>
<gene>
    <name evidence="1" type="ORF">Amon02_001236800</name>
</gene>
<proteinExistence type="predicted"/>
<dbReference type="EMBL" id="BSXS01014471">
    <property type="protein sequence ID" value="GMF05532.1"/>
    <property type="molecule type" value="Genomic_DNA"/>
</dbReference>
<sequence length="208" mass="23467">MGGEASTNKCARSNGYSKYDTLHSGMSHLSLDDVKTQTECTCPYGCCHNETVNEYVFRRGFLDSAYSDVTIKAFGTSYKLHRLILAKSEYFKSLFSWAERDDLNLSLKDTQNDEANDGEGEVSDSHDKDSDDDEDDEIVFHAGRQSVFDMSFDDERITQLSFELALARLYGTVNIKEENNNAYSMIAIGQYLDISEPVPELLRTLKVS</sequence>
<name>A0ACB5U9A5_AMBMO</name>
<evidence type="ECO:0000313" key="2">
    <source>
        <dbReference type="Proteomes" id="UP001165064"/>
    </source>
</evidence>
<dbReference type="Proteomes" id="UP001165064">
    <property type="component" value="Unassembled WGS sequence"/>
</dbReference>
<organism evidence="1 2">
    <name type="scientific">Ambrosiozyma monospora</name>
    <name type="common">Yeast</name>
    <name type="synonym">Endomycopsis monosporus</name>
    <dbReference type="NCBI Taxonomy" id="43982"/>
    <lineage>
        <taxon>Eukaryota</taxon>
        <taxon>Fungi</taxon>
        <taxon>Dikarya</taxon>
        <taxon>Ascomycota</taxon>
        <taxon>Saccharomycotina</taxon>
        <taxon>Pichiomycetes</taxon>
        <taxon>Pichiales</taxon>
        <taxon>Pichiaceae</taxon>
        <taxon>Ambrosiozyma</taxon>
    </lineage>
</organism>